<feature type="region of interest" description="Disordered" evidence="1">
    <location>
        <begin position="84"/>
        <end position="106"/>
    </location>
</feature>
<accession>A0A059D556</accession>
<dbReference type="AlphaFoldDB" id="A0A059D556"/>
<proteinExistence type="predicted"/>
<reference evidence="2" key="1">
    <citation type="submission" date="2013-07" db="EMBL/GenBank/DDBJ databases">
        <title>The genome of Eucalyptus grandis.</title>
        <authorList>
            <person name="Schmutz J."/>
            <person name="Hayes R."/>
            <person name="Myburg A."/>
            <person name="Tuskan G."/>
            <person name="Grattapaglia D."/>
            <person name="Rokhsar D.S."/>
        </authorList>
    </citation>
    <scope>NUCLEOTIDE SEQUENCE</scope>
    <source>
        <tissue evidence="2">Leaf extractions</tissue>
    </source>
</reference>
<feature type="compositionally biased region" description="Basic residues" evidence="1">
    <location>
        <begin position="92"/>
        <end position="106"/>
    </location>
</feature>
<name>A0A059D556_EUCGR</name>
<sequence>MNRYSGQFSENISGKEKNHCILLHTKSYFNRTGREFAKVEHLRLAPPPLNSTQQRQLTTNEHVYMGRVLPGCGILRKHCPKQTDLISSYSTPKKKKKPTLHSHRPS</sequence>
<protein>
    <submittedName>
        <fullName evidence="2">Uncharacterized protein</fullName>
    </submittedName>
</protein>
<dbReference type="EMBL" id="KK198754">
    <property type="protein sequence ID" value="KCW85727.1"/>
    <property type="molecule type" value="Genomic_DNA"/>
</dbReference>
<dbReference type="Gramene" id="KCW85727">
    <property type="protein sequence ID" value="KCW85727"/>
    <property type="gene ID" value="EUGRSUZ_B02490"/>
</dbReference>
<evidence type="ECO:0000256" key="1">
    <source>
        <dbReference type="SAM" id="MobiDB-lite"/>
    </source>
</evidence>
<dbReference type="InParanoid" id="A0A059D556"/>
<organism evidence="2">
    <name type="scientific">Eucalyptus grandis</name>
    <name type="common">Flooded gum</name>
    <dbReference type="NCBI Taxonomy" id="71139"/>
    <lineage>
        <taxon>Eukaryota</taxon>
        <taxon>Viridiplantae</taxon>
        <taxon>Streptophyta</taxon>
        <taxon>Embryophyta</taxon>
        <taxon>Tracheophyta</taxon>
        <taxon>Spermatophyta</taxon>
        <taxon>Magnoliopsida</taxon>
        <taxon>eudicotyledons</taxon>
        <taxon>Gunneridae</taxon>
        <taxon>Pentapetalae</taxon>
        <taxon>rosids</taxon>
        <taxon>malvids</taxon>
        <taxon>Myrtales</taxon>
        <taxon>Myrtaceae</taxon>
        <taxon>Myrtoideae</taxon>
        <taxon>Eucalypteae</taxon>
        <taxon>Eucalyptus</taxon>
    </lineage>
</organism>
<evidence type="ECO:0000313" key="2">
    <source>
        <dbReference type="EMBL" id="KCW85727.1"/>
    </source>
</evidence>
<gene>
    <name evidence="2" type="ORF">EUGRSUZ_B02490</name>
</gene>